<dbReference type="GO" id="GO:0006979">
    <property type="term" value="P:response to oxidative stress"/>
    <property type="evidence" value="ECO:0007669"/>
    <property type="project" value="InterPro"/>
</dbReference>
<evidence type="ECO:0000256" key="2">
    <source>
        <dbReference type="ARBA" id="ARBA00007174"/>
    </source>
</evidence>
<evidence type="ECO:0000256" key="4">
    <source>
        <dbReference type="ARBA" id="ARBA00021130"/>
    </source>
</evidence>
<dbReference type="FunFam" id="2.170.150.20:FF:000001">
    <property type="entry name" value="Peptide methionine sulfoxide reductase MsrB"/>
    <property type="match status" value="1"/>
</dbReference>
<keyword evidence="6" id="KW-0862">Zinc</keyword>
<comment type="cofactor">
    <cofactor evidence="1">
        <name>Zn(2+)</name>
        <dbReference type="ChEBI" id="CHEBI:29105"/>
    </cofactor>
</comment>
<evidence type="ECO:0000256" key="9">
    <source>
        <dbReference type="ARBA" id="ARBA00075819"/>
    </source>
</evidence>
<dbReference type="GO" id="GO:0046872">
    <property type="term" value="F:metal ion binding"/>
    <property type="evidence" value="ECO:0007669"/>
    <property type="project" value="UniProtKB-KW"/>
</dbReference>
<evidence type="ECO:0000256" key="7">
    <source>
        <dbReference type="ARBA" id="ARBA00023002"/>
    </source>
</evidence>
<dbReference type="GO" id="GO:0033743">
    <property type="term" value="F:peptide-methionine (R)-S-oxide reductase activity"/>
    <property type="evidence" value="ECO:0007669"/>
    <property type="project" value="UniProtKB-EC"/>
</dbReference>
<evidence type="ECO:0000259" key="10">
    <source>
        <dbReference type="PROSITE" id="PS51790"/>
    </source>
</evidence>
<dbReference type="InterPro" id="IPR011057">
    <property type="entry name" value="Mss4-like_sf"/>
</dbReference>
<dbReference type="InterPro" id="IPR002579">
    <property type="entry name" value="Met_Sox_Rdtase_MsrB_dom"/>
</dbReference>
<comment type="catalytic activity">
    <reaction evidence="8">
        <text>L-methionyl-[protein] + [thioredoxin]-disulfide + H2O = L-methionyl-(R)-S-oxide-[protein] + [thioredoxin]-dithiol</text>
        <dbReference type="Rhea" id="RHEA:24164"/>
        <dbReference type="Rhea" id="RHEA-COMP:10698"/>
        <dbReference type="Rhea" id="RHEA-COMP:10700"/>
        <dbReference type="Rhea" id="RHEA-COMP:12313"/>
        <dbReference type="Rhea" id="RHEA-COMP:12314"/>
        <dbReference type="ChEBI" id="CHEBI:15377"/>
        <dbReference type="ChEBI" id="CHEBI:16044"/>
        <dbReference type="ChEBI" id="CHEBI:29950"/>
        <dbReference type="ChEBI" id="CHEBI:45764"/>
        <dbReference type="ChEBI" id="CHEBI:50058"/>
        <dbReference type="EC" id="1.8.4.12"/>
    </reaction>
</comment>
<name>A0A372DJF4_9GAMM</name>
<dbReference type="OrthoDB" id="9785497at2"/>
<evidence type="ECO:0000256" key="1">
    <source>
        <dbReference type="ARBA" id="ARBA00001947"/>
    </source>
</evidence>
<dbReference type="AlphaFoldDB" id="A0A372DJF4"/>
<keyword evidence="7 11" id="KW-0560">Oxidoreductase</keyword>
<dbReference type="GO" id="GO:0005737">
    <property type="term" value="C:cytoplasm"/>
    <property type="evidence" value="ECO:0007669"/>
    <property type="project" value="TreeGrafter"/>
</dbReference>
<dbReference type="PROSITE" id="PS51318">
    <property type="entry name" value="TAT"/>
    <property type="match status" value="1"/>
</dbReference>
<feature type="domain" description="MsrB" evidence="10">
    <location>
        <begin position="72"/>
        <end position="194"/>
    </location>
</feature>
<dbReference type="Gene3D" id="2.170.150.20">
    <property type="entry name" value="Peptide methionine sulfoxide reductase"/>
    <property type="match status" value="1"/>
</dbReference>
<dbReference type="PANTHER" id="PTHR10173:SF57">
    <property type="entry name" value="PEPTIDE-METHIONINE (R)-S-OXIDE REDUCTASE"/>
    <property type="match status" value="1"/>
</dbReference>
<evidence type="ECO:0000256" key="8">
    <source>
        <dbReference type="ARBA" id="ARBA00048488"/>
    </source>
</evidence>
<comment type="caution">
    <text evidence="11">The sequence shown here is derived from an EMBL/GenBank/DDBJ whole genome shotgun (WGS) entry which is preliminary data.</text>
</comment>
<gene>
    <name evidence="11" type="primary">msrB</name>
    <name evidence="11" type="ORF">D0Y53_10720</name>
</gene>
<sequence>MNGRRSLVAVSRSSRRSFLVASVWAAAGLALGCGRRAAAGSDVAPGPVTIIEFSDAGERLRTRTVPRLVRSDAAWRAQLSTLAYRVTRDHGTERAFSGALLAEHRPGVFRCIGCDTALFDAASKYESGTGWPSFRQPIARENVVQTRDRSLGMLRTAVSCARCDAHLGHVFDDGPPPTGLRYCINSVALRFAPAPARAARPGAAA</sequence>
<evidence type="ECO:0000313" key="12">
    <source>
        <dbReference type="Proteomes" id="UP000262917"/>
    </source>
</evidence>
<dbReference type="Pfam" id="PF01641">
    <property type="entry name" value="SelR"/>
    <property type="match status" value="1"/>
</dbReference>
<protein>
    <recommendedName>
        <fullName evidence="4">Peptide methionine sulfoxide reductase MsrB</fullName>
        <ecNumber evidence="3">1.8.4.12</ecNumber>
    </recommendedName>
    <alternativeName>
        <fullName evidence="9">Peptide-methionine (R)-S-oxide reductase</fullName>
    </alternativeName>
</protein>
<dbReference type="InterPro" id="IPR028427">
    <property type="entry name" value="Met_Sox_Rdtase_MsrB"/>
</dbReference>
<dbReference type="EC" id="1.8.4.12" evidence="3"/>
<dbReference type="PANTHER" id="PTHR10173">
    <property type="entry name" value="METHIONINE SULFOXIDE REDUCTASE"/>
    <property type="match status" value="1"/>
</dbReference>
<proteinExistence type="inferred from homology"/>
<evidence type="ECO:0000256" key="6">
    <source>
        <dbReference type="ARBA" id="ARBA00022833"/>
    </source>
</evidence>
<reference evidence="11 12" key="1">
    <citation type="submission" date="2018-08" db="EMBL/GenBank/DDBJ databases">
        <title>Lysobacter weifangensis sp. nov., a new member of the family 'Xanthomonadaceae', isolated from soil in a farmland.</title>
        <authorList>
            <person name="Zhao H."/>
        </authorList>
    </citation>
    <scope>NUCLEOTIDE SEQUENCE [LARGE SCALE GENOMIC DNA]</scope>
    <source>
        <strain evidence="11 12">WF-2</strain>
    </source>
</reference>
<dbReference type="InterPro" id="IPR006311">
    <property type="entry name" value="TAT_signal"/>
</dbReference>
<comment type="similarity">
    <text evidence="2">Belongs to the MsrB Met sulfoxide reductase family.</text>
</comment>
<accession>A0A372DJF4</accession>
<organism evidence="11 12">
    <name type="scientific">Cognatiluteimonas weifangensis</name>
    <dbReference type="NCBI Taxonomy" id="2303539"/>
    <lineage>
        <taxon>Bacteria</taxon>
        <taxon>Pseudomonadati</taxon>
        <taxon>Pseudomonadota</taxon>
        <taxon>Gammaproteobacteria</taxon>
        <taxon>Lysobacterales</taxon>
        <taxon>Lysobacteraceae</taxon>
        <taxon>Cognatiluteimonas</taxon>
    </lineage>
</organism>
<dbReference type="PROSITE" id="PS51790">
    <property type="entry name" value="MSRB"/>
    <property type="match status" value="1"/>
</dbReference>
<dbReference type="PROSITE" id="PS51257">
    <property type="entry name" value="PROKAR_LIPOPROTEIN"/>
    <property type="match status" value="1"/>
</dbReference>
<dbReference type="NCBIfam" id="TIGR00357">
    <property type="entry name" value="peptide-methionine (R)-S-oxide reductase MsrB"/>
    <property type="match status" value="1"/>
</dbReference>
<keyword evidence="12" id="KW-1185">Reference proteome</keyword>
<dbReference type="SUPFAM" id="SSF51316">
    <property type="entry name" value="Mss4-like"/>
    <property type="match status" value="1"/>
</dbReference>
<dbReference type="GO" id="GO:0030091">
    <property type="term" value="P:protein repair"/>
    <property type="evidence" value="ECO:0007669"/>
    <property type="project" value="InterPro"/>
</dbReference>
<evidence type="ECO:0000313" key="11">
    <source>
        <dbReference type="EMBL" id="RFP59432.1"/>
    </source>
</evidence>
<keyword evidence="5" id="KW-0479">Metal-binding</keyword>
<dbReference type="Proteomes" id="UP000262917">
    <property type="component" value="Unassembled WGS sequence"/>
</dbReference>
<dbReference type="RefSeq" id="WP_117203319.1">
    <property type="nucleotide sequence ID" value="NZ_JBHTBK010000029.1"/>
</dbReference>
<evidence type="ECO:0000256" key="3">
    <source>
        <dbReference type="ARBA" id="ARBA00012499"/>
    </source>
</evidence>
<dbReference type="EMBL" id="QVPD01000012">
    <property type="protein sequence ID" value="RFP59432.1"/>
    <property type="molecule type" value="Genomic_DNA"/>
</dbReference>
<evidence type="ECO:0000256" key="5">
    <source>
        <dbReference type="ARBA" id="ARBA00022723"/>
    </source>
</evidence>